<evidence type="ECO:0000256" key="2">
    <source>
        <dbReference type="ARBA" id="ARBA00022525"/>
    </source>
</evidence>
<dbReference type="GO" id="GO:0005615">
    <property type="term" value="C:extracellular space"/>
    <property type="evidence" value="ECO:0007669"/>
    <property type="project" value="TreeGrafter"/>
</dbReference>
<reference evidence="8 9" key="1">
    <citation type="submission" date="2017-03" db="EMBL/GenBank/DDBJ databases">
        <title>Genome of the blue death feigning beetle - Asbolus verrucosus.</title>
        <authorList>
            <person name="Rider S.D."/>
        </authorList>
    </citation>
    <scope>NUCLEOTIDE SEQUENCE [LARGE SCALE GENOMIC DNA]</scope>
    <source>
        <strain evidence="8">Butters</strain>
        <tissue evidence="8">Head and leg muscle</tissue>
    </source>
</reference>
<dbReference type="PROSITE" id="PS00134">
    <property type="entry name" value="TRYPSIN_HIS"/>
    <property type="match status" value="1"/>
</dbReference>
<dbReference type="OrthoDB" id="6755574at2759"/>
<keyword evidence="4 6" id="KW-0378">Hydrolase</keyword>
<evidence type="ECO:0000313" key="8">
    <source>
        <dbReference type="EMBL" id="RZC42338.1"/>
    </source>
</evidence>
<dbReference type="SUPFAM" id="SSF50494">
    <property type="entry name" value="Trypsin-like serine proteases"/>
    <property type="match status" value="1"/>
</dbReference>
<evidence type="ECO:0000259" key="7">
    <source>
        <dbReference type="PROSITE" id="PS50240"/>
    </source>
</evidence>
<dbReference type="PANTHER" id="PTHR24264">
    <property type="entry name" value="TRYPSIN-RELATED"/>
    <property type="match status" value="1"/>
</dbReference>
<keyword evidence="5 6" id="KW-0720">Serine protease</keyword>
<dbReference type="PROSITE" id="PS00135">
    <property type="entry name" value="TRYPSIN_SER"/>
    <property type="match status" value="1"/>
</dbReference>
<dbReference type="InterPro" id="IPR050127">
    <property type="entry name" value="Serine_Proteases_S1"/>
</dbReference>
<dbReference type="InterPro" id="IPR018114">
    <property type="entry name" value="TRYPSIN_HIS"/>
</dbReference>
<dbReference type="PROSITE" id="PS50240">
    <property type="entry name" value="TRYPSIN_DOM"/>
    <property type="match status" value="1"/>
</dbReference>
<comment type="caution">
    <text evidence="8">The sequence shown here is derived from an EMBL/GenBank/DDBJ whole genome shotgun (WGS) entry which is preliminary data.</text>
</comment>
<keyword evidence="2" id="KW-0964">Secreted</keyword>
<protein>
    <submittedName>
        <fullName evidence="8">Trypsin domain containing protein</fullName>
    </submittedName>
</protein>
<keyword evidence="3 6" id="KW-0645">Protease</keyword>
<dbReference type="InterPro" id="IPR009003">
    <property type="entry name" value="Peptidase_S1_PA"/>
</dbReference>
<comment type="subcellular location">
    <subcellularLocation>
        <location evidence="1">Secreted</location>
    </subcellularLocation>
</comment>
<evidence type="ECO:0000256" key="4">
    <source>
        <dbReference type="ARBA" id="ARBA00022801"/>
    </source>
</evidence>
<dbReference type="STRING" id="1661398.A0A482WD88"/>
<name>A0A482WD88_ASBVE</name>
<sequence>MLFEVGILPNIFASYEHNYMTVPSPPNSSKKIVGGKFCSTQTYPFMVGVFGEISCGGSLITLQWVVTAGHCVVTESSTLSDNVATYPGSVIDDTIVCTMETKRGKDACQGDSGGPLLCKNVLIGIVSYGIGCGLANKAATFTKVESFLDFINETISKSKADRNDNFQELLCVSIVIYWIIH</sequence>
<proteinExistence type="predicted"/>
<dbReference type="EMBL" id="QDEB01009031">
    <property type="protein sequence ID" value="RZC42338.1"/>
    <property type="molecule type" value="Genomic_DNA"/>
</dbReference>
<evidence type="ECO:0000256" key="3">
    <source>
        <dbReference type="ARBA" id="ARBA00022670"/>
    </source>
</evidence>
<dbReference type="InterPro" id="IPR033116">
    <property type="entry name" value="TRYPSIN_SER"/>
</dbReference>
<dbReference type="Proteomes" id="UP000292052">
    <property type="component" value="Unassembled WGS sequence"/>
</dbReference>
<dbReference type="InterPro" id="IPR043504">
    <property type="entry name" value="Peptidase_S1_PA_chymotrypsin"/>
</dbReference>
<dbReference type="GO" id="GO:0006508">
    <property type="term" value="P:proteolysis"/>
    <property type="evidence" value="ECO:0007669"/>
    <property type="project" value="UniProtKB-KW"/>
</dbReference>
<evidence type="ECO:0000256" key="6">
    <source>
        <dbReference type="RuleBase" id="RU363034"/>
    </source>
</evidence>
<dbReference type="Pfam" id="PF00089">
    <property type="entry name" value="Trypsin"/>
    <property type="match status" value="2"/>
</dbReference>
<dbReference type="InterPro" id="IPR001254">
    <property type="entry name" value="Trypsin_dom"/>
</dbReference>
<dbReference type="Gene3D" id="2.40.10.10">
    <property type="entry name" value="Trypsin-like serine proteases"/>
    <property type="match status" value="2"/>
</dbReference>
<feature type="domain" description="Peptidase S1" evidence="7">
    <location>
        <begin position="32"/>
        <end position="156"/>
    </location>
</feature>
<organism evidence="8 9">
    <name type="scientific">Asbolus verrucosus</name>
    <name type="common">Desert ironclad beetle</name>
    <dbReference type="NCBI Taxonomy" id="1661398"/>
    <lineage>
        <taxon>Eukaryota</taxon>
        <taxon>Metazoa</taxon>
        <taxon>Ecdysozoa</taxon>
        <taxon>Arthropoda</taxon>
        <taxon>Hexapoda</taxon>
        <taxon>Insecta</taxon>
        <taxon>Pterygota</taxon>
        <taxon>Neoptera</taxon>
        <taxon>Endopterygota</taxon>
        <taxon>Coleoptera</taxon>
        <taxon>Polyphaga</taxon>
        <taxon>Cucujiformia</taxon>
        <taxon>Tenebrionidae</taxon>
        <taxon>Pimeliinae</taxon>
        <taxon>Asbolus</taxon>
    </lineage>
</organism>
<accession>A0A482WD88</accession>
<evidence type="ECO:0000256" key="1">
    <source>
        <dbReference type="ARBA" id="ARBA00004613"/>
    </source>
</evidence>
<dbReference type="GO" id="GO:0004252">
    <property type="term" value="F:serine-type endopeptidase activity"/>
    <property type="evidence" value="ECO:0007669"/>
    <property type="project" value="InterPro"/>
</dbReference>
<keyword evidence="9" id="KW-1185">Reference proteome</keyword>
<gene>
    <name evidence="8" type="ORF">BDFB_009700</name>
</gene>
<dbReference type="AlphaFoldDB" id="A0A482WD88"/>
<evidence type="ECO:0000256" key="5">
    <source>
        <dbReference type="ARBA" id="ARBA00022825"/>
    </source>
</evidence>
<dbReference type="SMART" id="SM00020">
    <property type="entry name" value="Tryp_SPc"/>
    <property type="match status" value="1"/>
</dbReference>
<evidence type="ECO:0000313" key="9">
    <source>
        <dbReference type="Proteomes" id="UP000292052"/>
    </source>
</evidence>
<dbReference type="PANTHER" id="PTHR24264:SF65">
    <property type="entry name" value="SRCR DOMAIN-CONTAINING PROTEIN"/>
    <property type="match status" value="1"/>
</dbReference>